<dbReference type="InterPro" id="IPR042171">
    <property type="entry name" value="Acyl-CoA_hotdog"/>
</dbReference>
<evidence type="ECO:0000313" key="2">
    <source>
        <dbReference type="WBParaSite" id="PSU_v2.g1845.t1"/>
    </source>
</evidence>
<name>A0A914YGK6_9BILA</name>
<dbReference type="Gene3D" id="2.40.160.210">
    <property type="entry name" value="Acyl-CoA thioesterase, double hotdog domain"/>
    <property type="match status" value="1"/>
</dbReference>
<dbReference type="WBParaSite" id="PSU_v2.g1845.t1">
    <property type="protein sequence ID" value="PSU_v2.g1845.t1"/>
    <property type="gene ID" value="PSU_v2.g1845"/>
</dbReference>
<keyword evidence="1" id="KW-1185">Reference proteome</keyword>
<dbReference type="InterPro" id="IPR029069">
    <property type="entry name" value="HotDog_dom_sf"/>
</dbReference>
<protein>
    <submittedName>
        <fullName evidence="2">Uncharacterized protein</fullName>
    </submittedName>
</protein>
<dbReference type="AlphaFoldDB" id="A0A914YGK6"/>
<sequence>MSVSADDDKILYRINHLSIIDKNIAQSHGPHTPGAFKGTRLFGGHTIAQSYLAFKKLYPKTQVIKLDTIFIAPGNVIDSMEFCVDEKTLEFGCTKIQIIQNTKLIATSMIRFSRNLSSHLLIDPKWNIFPKNINPPETYQVLSLGTFKNGLFELRPILPDMKDDEETKNIDLCQSWAQLNSALKSW</sequence>
<dbReference type="SUPFAM" id="SSF54637">
    <property type="entry name" value="Thioesterase/thiol ester dehydrase-isomerase"/>
    <property type="match status" value="1"/>
</dbReference>
<proteinExistence type="predicted"/>
<accession>A0A914YGK6</accession>
<reference evidence="2" key="1">
    <citation type="submission" date="2022-11" db="UniProtKB">
        <authorList>
            <consortium name="WormBaseParasite"/>
        </authorList>
    </citation>
    <scope>IDENTIFICATION</scope>
</reference>
<evidence type="ECO:0000313" key="1">
    <source>
        <dbReference type="Proteomes" id="UP000887577"/>
    </source>
</evidence>
<organism evidence="1 2">
    <name type="scientific">Panagrolaimus superbus</name>
    <dbReference type="NCBI Taxonomy" id="310955"/>
    <lineage>
        <taxon>Eukaryota</taxon>
        <taxon>Metazoa</taxon>
        <taxon>Ecdysozoa</taxon>
        <taxon>Nematoda</taxon>
        <taxon>Chromadorea</taxon>
        <taxon>Rhabditida</taxon>
        <taxon>Tylenchina</taxon>
        <taxon>Panagrolaimomorpha</taxon>
        <taxon>Panagrolaimoidea</taxon>
        <taxon>Panagrolaimidae</taxon>
        <taxon>Panagrolaimus</taxon>
    </lineage>
</organism>
<dbReference type="Proteomes" id="UP000887577">
    <property type="component" value="Unplaced"/>
</dbReference>